<evidence type="ECO:0000259" key="3">
    <source>
        <dbReference type="PROSITE" id="PS50977"/>
    </source>
</evidence>
<evidence type="ECO:0000313" key="4">
    <source>
        <dbReference type="EMBL" id="SNR42795.1"/>
    </source>
</evidence>
<feature type="DNA-binding region" description="H-T-H motif" evidence="2">
    <location>
        <begin position="24"/>
        <end position="43"/>
    </location>
</feature>
<dbReference type="SUPFAM" id="SSF46689">
    <property type="entry name" value="Homeodomain-like"/>
    <property type="match status" value="1"/>
</dbReference>
<dbReference type="Pfam" id="PF00440">
    <property type="entry name" value="TetR_N"/>
    <property type="match status" value="1"/>
</dbReference>
<dbReference type="AlphaFoldDB" id="A0A238W871"/>
<proteinExistence type="predicted"/>
<name>A0A238W871_9ACTN</name>
<dbReference type="PROSITE" id="PS50977">
    <property type="entry name" value="HTH_TETR_2"/>
    <property type="match status" value="1"/>
</dbReference>
<evidence type="ECO:0000256" key="2">
    <source>
        <dbReference type="PROSITE-ProRule" id="PRU00335"/>
    </source>
</evidence>
<dbReference type="PANTHER" id="PTHR30055">
    <property type="entry name" value="HTH-TYPE TRANSCRIPTIONAL REGULATOR RUTR"/>
    <property type="match status" value="1"/>
</dbReference>
<dbReference type="Proteomes" id="UP000198420">
    <property type="component" value="Unassembled WGS sequence"/>
</dbReference>
<gene>
    <name evidence="4" type="ORF">SAMN06265355_102821</name>
</gene>
<dbReference type="InterPro" id="IPR050109">
    <property type="entry name" value="HTH-type_TetR-like_transc_reg"/>
</dbReference>
<dbReference type="RefSeq" id="WP_089310991.1">
    <property type="nucleotide sequence ID" value="NZ_FZNP01000002.1"/>
</dbReference>
<protein>
    <submittedName>
        <fullName evidence="4">Transcriptional regulator, TetR family</fullName>
    </submittedName>
</protein>
<organism evidence="4 5">
    <name type="scientific">Actinomadura mexicana</name>
    <dbReference type="NCBI Taxonomy" id="134959"/>
    <lineage>
        <taxon>Bacteria</taxon>
        <taxon>Bacillati</taxon>
        <taxon>Actinomycetota</taxon>
        <taxon>Actinomycetes</taxon>
        <taxon>Streptosporangiales</taxon>
        <taxon>Thermomonosporaceae</taxon>
        <taxon>Actinomadura</taxon>
    </lineage>
</organism>
<dbReference type="GO" id="GO:0000976">
    <property type="term" value="F:transcription cis-regulatory region binding"/>
    <property type="evidence" value="ECO:0007669"/>
    <property type="project" value="TreeGrafter"/>
</dbReference>
<accession>A0A238W871</accession>
<dbReference type="Pfam" id="PF17940">
    <property type="entry name" value="TetR_C_31"/>
    <property type="match status" value="1"/>
</dbReference>
<keyword evidence="1 2" id="KW-0238">DNA-binding</keyword>
<dbReference type="InterPro" id="IPR036271">
    <property type="entry name" value="Tet_transcr_reg_TetR-rel_C_sf"/>
</dbReference>
<evidence type="ECO:0000313" key="5">
    <source>
        <dbReference type="Proteomes" id="UP000198420"/>
    </source>
</evidence>
<evidence type="ECO:0000256" key="1">
    <source>
        <dbReference type="ARBA" id="ARBA00023125"/>
    </source>
</evidence>
<dbReference type="OrthoDB" id="2356263at2"/>
<dbReference type="InterPro" id="IPR009057">
    <property type="entry name" value="Homeodomain-like_sf"/>
</dbReference>
<dbReference type="GO" id="GO:0003700">
    <property type="term" value="F:DNA-binding transcription factor activity"/>
    <property type="evidence" value="ECO:0007669"/>
    <property type="project" value="TreeGrafter"/>
</dbReference>
<dbReference type="PRINTS" id="PR00455">
    <property type="entry name" value="HTHTETR"/>
</dbReference>
<sequence>MGNREKLLEAARQCLFEKGYERTTVRDLASAAGVSMAAIGYHFGSKEALLNQALFEALDQGDRAFGPLADETDLDALWRRLIEAFSVNKTFWIANLETALRAQRDPELRAQLAAGLRQGRSGMAREVTGTTEAELSEATIRTLGSVQLALVSGMMMQHLTDPESAPTADEVLAGLRALATYLPEEAPPSDA</sequence>
<feature type="domain" description="HTH tetR-type" evidence="3">
    <location>
        <begin position="1"/>
        <end position="61"/>
    </location>
</feature>
<dbReference type="EMBL" id="FZNP01000002">
    <property type="protein sequence ID" value="SNR42795.1"/>
    <property type="molecule type" value="Genomic_DNA"/>
</dbReference>
<dbReference type="InterPro" id="IPR041583">
    <property type="entry name" value="TetR_C_31"/>
</dbReference>
<reference evidence="5" key="1">
    <citation type="submission" date="2017-06" db="EMBL/GenBank/DDBJ databases">
        <authorList>
            <person name="Varghese N."/>
            <person name="Submissions S."/>
        </authorList>
    </citation>
    <scope>NUCLEOTIDE SEQUENCE [LARGE SCALE GENOMIC DNA]</scope>
    <source>
        <strain evidence="5">DSM 44485</strain>
    </source>
</reference>
<dbReference type="InterPro" id="IPR001647">
    <property type="entry name" value="HTH_TetR"/>
</dbReference>
<dbReference type="PANTHER" id="PTHR30055:SF219">
    <property type="entry name" value="TRANSCRIPTIONAL REGULATORY PROTEIN"/>
    <property type="match status" value="1"/>
</dbReference>
<keyword evidence="5" id="KW-1185">Reference proteome</keyword>
<dbReference type="SUPFAM" id="SSF48498">
    <property type="entry name" value="Tetracyclin repressor-like, C-terminal domain"/>
    <property type="match status" value="1"/>
</dbReference>
<dbReference type="Gene3D" id="1.10.357.10">
    <property type="entry name" value="Tetracycline Repressor, domain 2"/>
    <property type="match status" value="1"/>
</dbReference>